<organism evidence="6 7">
    <name type="scientific">Paenibacillus haidiansis</name>
    <dbReference type="NCBI Taxonomy" id="1574488"/>
    <lineage>
        <taxon>Bacteria</taxon>
        <taxon>Bacillati</taxon>
        <taxon>Bacillota</taxon>
        <taxon>Bacilli</taxon>
        <taxon>Bacillales</taxon>
        <taxon>Paenibacillaceae</taxon>
        <taxon>Paenibacillus</taxon>
    </lineage>
</organism>
<comment type="caution">
    <text evidence="6">The sequence shown here is derived from an EMBL/GenBank/DDBJ whole genome shotgun (WGS) entry which is preliminary data.</text>
</comment>
<dbReference type="Pfam" id="PF03618">
    <property type="entry name" value="Kinase-PPPase"/>
    <property type="match status" value="1"/>
</dbReference>
<dbReference type="HAMAP" id="MF_00921">
    <property type="entry name" value="PDRP"/>
    <property type="match status" value="1"/>
</dbReference>
<comment type="catalytic activity">
    <reaction evidence="5">
        <text>N(tele)-phospho-L-histidyl/L-threonyl-[pyruvate, phosphate dikinase] + ADP = N(tele)-phospho-L-histidyl/O-phospho-L-threonyl-[pyruvate, phosphate dikinase] + AMP + H(+)</text>
        <dbReference type="Rhea" id="RHEA:43692"/>
        <dbReference type="Rhea" id="RHEA-COMP:10650"/>
        <dbReference type="Rhea" id="RHEA-COMP:10651"/>
        <dbReference type="ChEBI" id="CHEBI:15378"/>
        <dbReference type="ChEBI" id="CHEBI:30013"/>
        <dbReference type="ChEBI" id="CHEBI:61977"/>
        <dbReference type="ChEBI" id="CHEBI:83586"/>
        <dbReference type="ChEBI" id="CHEBI:456215"/>
        <dbReference type="ChEBI" id="CHEBI:456216"/>
        <dbReference type="EC" id="2.7.11.32"/>
    </reaction>
</comment>
<dbReference type="NCBIfam" id="NF003742">
    <property type="entry name" value="PRK05339.1"/>
    <property type="match status" value="1"/>
</dbReference>
<dbReference type="RefSeq" id="WP_331846069.1">
    <property type="nucleotide sequence ID" value="NZ_JAZHPZ010000003.1"/>
</dbReference>
<keyword evidence="3 5" id="KW-0547">Nucleotide-binding</keyword>
<comment type="function">
    <text evidence="5">Bifunctional serine/threonine kinase and phosphorylase involved in the regulation of the pyruvate, phosphate dikinase (PPDK) by catalyzing its phosphorylation/dephosphorylation.</text>
</comment>
<keyword evidence="4 5" id="KW-0418">Kinase</keyword>
<name>A0ABU7VQ03_9BACL</name>
<evidence type="ECO:0000313" key="7">
    <source>
        <dbReference type="Proteomes" id="UP001306950"/>
    </source>
</evidence>
<dbReference type="PANTHER" id="PTHR31756:SF3">
    <property type="entry name" value="PYRUVATE, PHOSPHATE DIKINASE REGULATORY PROTEIN 1, CHLOROPLASTIC"/>
    <property type="match status" value="1"/>
</dbReference>
<proteinExistence type="inferred from homology"/>
<feature type="binding site" evidence="5">
    <location>
        <begin position="152"/>
        <end position="159"/>
    </location>
    <ligand>
        <name>ADP</name>
        <dbReference type="ChEBI" id="CHEBI:456216"/>
    </ligand>
</feature>
<dbReference type="PANTHER" id="PTHR31756">
    <property type="entry name" value="PYRUVATE, PHOSPHATE DIKINASE REGULATORY PROTEIN 1, CHLOROPLASTIC"/>
    <property type="match status" value="1"/>
</dbReference>
<evidence type="ECO:0000256" key="3">
    <source>
        <dbReference type="ARBA" id="ARBA00022741"/>
    </source>
</evidence>
<evidence type="ECO:0000256" key="2">
    <source>
        <dbReference type="ARBA" id="ARBA00022679"/>
    </source>
</evidence>
<keyword evidence="2 5" id="KW-0808">Transferase</keyword>
<accession>A0ABU7VQ03</accession>
<comment type="catalytic activity">
    <reaction evidence="5">
        <text>N(tele)-phospho-L-histidyl/O-phospho-L-threonyl-[pyruvate, phosphate dikinase] + phosphate + H(+) = N(tele)-phospho-L-histidyl/L-threonyl-[pyruvate, phosphate dikinase] + diphosphate</text>
        <dbReference type="Rhea" id="RHEA:43696"/>
        <dbReference type="Rhea" id="RHEA-COMP:10650"/>
        <dbReference type="Rhea" id="RHEA-COMP:10651"/>
        <dbReference type="ChEBI" id="CHEBI:15378"/>
        <dbReference type="ChEBI" id="CHEBI:30013"/>
        <dbReference type="ChEBI" id="CHEBI:33019"/>
        <dbReference type="ChEBI" id="CHEBI:43474"/>
        <dbReference type="ChEBI" id="CHEBI:61977"/>
        <dbReference type="ChEBI" id="CHEBI:83586"/>
        <dbReference type="EC" id="2.7.4.27"/>
    </reaction>
</comment>
<evidence type="ECO:0000256" key="5">
    <source>
        <dbReference type="HAMAP-Rule" id="MF_00921"/>
    </source>
</evidence>
<comment type="similarity">
    <text evidence="5">Belongs to the pyruvate, phosphate/water dikinase regulatory protein family. PDRP subfamily.</text>
</comment>
<dbReference type="InterPro" id="IPR005177">
    <property type="entry name" value="Kinase-pyrophosphorylase"/>
</dbReference>
<keyword evidence="6" id="KW-0670">Pyruvate</keyword>
<keyword evidence="1 5" id="KW-0723">Serine/threonine-protein kinase</keyword>
<dbReference type="EMBL" id="JAZHPZ010000003">
    <property type="protein sequence ID" value="MEF2965839.1"/>
    <property type="molecule type" value="Genomic_DNA"/>
</dbReference>
<dbReference type="EC" id="2.7.4.27" evidence="5"/>
<evidence type="ECO:0000313" key="6">
    <source>
        <dbReference type="EMBL" id="MEF2965839.1"/>
    </source>
</evidence>
<gene>
    <name evidence="6" type="ORF">V3851_08365</name>
</gene>
<protein>
    <recommendedName>
        <fullName evidence="5">Putative pyruvate, phosphate dikinase regulatory protein</fullName>
        <shortName evidence="5">PPDK regulatory protein</shortName>
        <ecNumber evidence="5">2.7.11.32</ecNumber>
        <ecNumber evidence="5">2.7.4.27</ecNumber>
    </recommendedName>
</protein>
<evidence type="ECO:0000256" key="4">
    <source>
        <dbReference type="ARBA" id="ARBA00022777"/>
    </source>
</evidence>
<reference evidence="6 7" key="1">
    <citation type="submission" date="2024-02" db="EMBL/GenBank/DDBJ databases">
        <title>A nitrogen-fixing paenibacillus bacterium.</title>
        <authorList>
            <person name="Zhang W.L."/>
            <person name="Chen S.F."/>
        </authorList>
    </citation>
    <scope>NUCLEOTIDE SEQUENCE [LARGE SCALE GENOMIC DNA]</scope>
    <source>
        <strain evidence="6 7">M1</strain>
    </source>
</reference>
<evidence type="ECO:0000256" key="1">
    <source>
        <dbReference type="ARBA" id="ARBA00022527"/>
    </source>
</evidence>
<dbReference type="Proteomes" id="UP001306950">
    <property type="component" value="Unassembled WGS sequence"/>
</dbReference>
<keyword evidence="7" id="KW-1185">Reference proteome</keyword>
<sequence>MNREQAHFIAICSDSVGETAEAVVRATLRQFELQDTEIKRVMNVRTEDEISEVMEEVHRRGGFVAYTLVQPELREAIREEAVRLNVRAVDVMGPMMQAFIDTFNDTPKRLPGLLHRLDEDYFRRVEAVEFAVNNDDGKDVGAILKADLVLLGVSRVSKTPLSIFLAHKGLKVMNYPVVPELAPPTQLREIGSTKLVGLTIDAEQLVNIRAERLKSMGLPDQAHYASLDRVKQELDYARNLYESLGCPMIDVTGRAIEETAVLIMKQIKQR</sequence>
<dbReference type="GO" id="GO:0016740">
    <property type="term" value="F:transferase activity"/>
    <property type="evidence" value="ECO:0007669"/>
    <property type="project" value="UniProtKB-KW"/>
</dbReference>
<dbReference type="EC" id="2.7.11.32" evidence="5"/>
<dbReference type="InterPro" id="IPR026565">
    <property type="entry name" value="PPDK_reg"/>
</dbReference>